<evidence type="ECO:0000256" key="10">
    <source>
        <dbReference type="SAM" id="Coils"/>
    </source>
</evidence>
<reference evidence="13" key="2">
    <citation type="submission" date="2021-01" db="UniProtKB">
        <authorList>
            <consortium name="EnsemblPlants"/>
        </authorList>
    </citation>
    <scope>IDENTIFICATION</scope>
</reference>
<dbReference type="GO" id="GO:0007059">
    <property type="term" value="P:chromosome segregation"/>
    <property type="evidence" value="ECO:0007669"/>
    <property type="project" value="InterPro"/>
</dbReference>
<sequence length="326" mass="37040">METQAAEEPVRTKMESLRLTCEREIQIHQQKIDSYASSFRNSLQSIKSRAQQTAQNQGKLGELKAKLREAEDDMVKALAVKTRKEAKRMAIMDSIAAQRARVEELKRSVQVQSAKRDQYAAIISQHSLGSSFVPNSHPCPIGFQLSMMKKKNVALAASEEKSNKDVECRSETQEAILWYNRVLGFHVEAGHGVKFTFKNINSRNPNEEYSLTVRYANDTYTLLDCDPHLNDTKELIYELNKTNGLFKFVRIMREKFQEAATQGFLPQLTNHQELSTISTSAPVLSMSSDRSESSATKNDDQVLHEEGSRPSKKAYYLRGSKPLSWR</sequence>
<dbReference type="Gramene" id="QL10p008526:mrna">
    <property type="protein sequence ID" value="QL10p008526:mrna"/>
    <property type="gene ID" value="QL10p008526"/>
</dbReference>
<evidence type="ECO:0000256" key="11">
    <source>
        <dbReference type="SAM" id="MobiDB-lite"/>
    </source>
</evidence>
<evidence type="ECO:0000256" key="6">
    <source>
        <dbReference type="ARBA" id="ARBA00023054"/>
    </source>
</evidence>
<reference evidence="13 14" key="1">
    <citation type="journal article" date="2016" name="G3 (Bethesda)">
        <title>First Draft Assembly and Annotation of the Genome of a California Endemic Oak Quercus lobata Nee (Fagaceae).</title>
        <authorList>
            <person name="Sork V.L."/>
            <person name="Fitz-Gibbon S.T."/>
            <person name="Puiu D."/>
            <person name="Crepeau M."/>
            <person name="Gugger P.F."/>
            <person name="Sherman R."/>
            <person name="Stevens K."/>
            <person name="Langley C.H."/>
            <person name="Pellegrini M."/>
            <person name="Salzberg S.L."/>
        </authorList>
    </citation>
    <scope>NUCLEOTIDE SEQUENCE [LARGE SCALE GENOMIC DNA]</scope>
    <source>
        <strain evidence="13 14">cv. SW786</strain>
    </source>
</reference>
<evidence type="ECO:0000313" key="14">
    <source>
        <dbReference type="Proteomes" id="UP000594261"/>
    </source>
</evidence>
<proteinExistence type="inferred from homology"/>
<keyword evidence="14" id="KW-1185">Reference proteome</keyword>
<keyword evidence="4 9" id="KW-0132">Cell division</keyword>
<dbReference type="InterPro" id="IPR013255">
    <property type="entry name" value="Spc25_C"/>
</dbReference>
<dbReference type="CDD" id="cd23784">
    <property type="entry name" value="RWD_Spc25"/>
    <property type="match status" value="1"/>
</dbReference>
<protein>
    <recommendedName>
        <fullName evidence="9">Kinetochore protein SPC25</fullName>
    </recommendedName>
</protein>
<evidence type="ECO:0000313" key="13">
    <source>
        <dbReference type="EnsemblPlants" id="QL10p008526:mrna"/>
    </source>
</evidence>
<dbReference type="FunCoup" id="A0A7N2MNS3">
    <property type="interactions" value="542"/>
</dbReference>
<dbReference type="GO" id="GO:0031262">
    <property type="term" value="C:Ndc80 complex"/>
    <property type="evidence" value="ECO:0007669"/>
    <property type="project" value="InterPro"/>
</dbReference>
<dbReference type="Gene3D" id="3.30.457.50">
    <property type="entry name" value="Chromosome segregation protein Spc25"/>
    <property type="match status" value="1"/>
</dbReference>
<dbReference type="Proteomes" id="UP000594261">
    <property type="component" value="Chromosome 10"/>
</dbReference>
<evidence type="ECO:0000256" key="5">
    <source>
        <dbReference type="ARBA" id="ARBA00022776"/>
    </source>
</evidence>
<evidence type="ECO:0000256" key="3">
    <source>
        <dbReference type="ARBA" id="ARBA00022454"/>
    </source>
</evidence>
<dbReference type="GO" id="GO:0005634">
    <property type="term" value="C:nucleus"/>
    <property type="evidence" value="ECO:0007669"/>
    <property type="project" value="UniProtKB-SubCell"/>
</dbReference>
<name>A0A7N2MNS3_QUELO</name>
<evidence type="ECO:0000256" key="1">
    <source>
        <dbReference type="ARBA" id="ARBA00004584"/>
    </source>
</evidence>
<dbReference type="PANTHER" id="PTHR14281:SF0">
    <property type="entry name" value="KINETOCHORE PROTEIN SPC25"/>
    <property type="match status" value="1"/>
</dbReference>
<evidence type="ECO:0000256" key="4">
    <source>
        <dbReference type="ARBA" id="ARBA00022618"/>
    </source>
</evidence>
<comment type="subcellular location">
    <subcellularLocation>
        <location evidence="1">Chromosome</location>
        <location evidence="1">Centromere</location>
    </subcellularLocation>
    <subcellularLocation>
        <location evidence="9">Nucleus</location>
    </subcellularLocation>
    <subcellularLocation>
        <location evidence="9">Chromosome</location>
        <location evidence="9">Centromere</location>
        <location evidence="9">Kinetochore</location>
    </subcellularLocation>
</comment>
<dbReference type="EMBL" id="LRBV02000010">
    <property type="status" value="NOT_ANNOTATED_CDS"/>
    <property type="molecule type" value="Genomic_DNA"/>
</dbReference>
<feature type="coiled-coil region" evidence="10">
    <location>
        <begin position="53"/>
        <end position="87"/>
    </location>
</feature>
<keyword evidence="3 9" id="KW-0158">Chromosome</keyword>
<comment type="subunit">
    <text evidence="9">Component of the NDC80 complex.</text>
</comment>
<keyword evidence="6 10" id="KW-0175">Coiled coil</keyword>
<evidence type="ECO:0000256" key="7">
    <source>
        <dbReference type="ARBA" id="ARBA00023306"/>
    </source>
</evidence>
<dbReference type="OMA" id="FRIECGH"/>
<evidence type="ECO:0000256" key="9">
    <source>
        <dbReference type="RuleBase" id="RU367150"/>
    </source>
</evidence>
<feature type="domain" description="Chromosome segregation protein Spc25 C-terminal" evidence="12">
    <location>
        <begin position="189"/>
        <end position="257"/>
    </location>
</feature>
<accession>A0A7N2MNS3</accession>
<keyword evidence="9" id="KW-0539">Nucleus</keyword>
<organism evidence="13 14">
    <name type="scientific">Quercus lobata</name>
    <name type="common">Valley oak</name>
    <dbReference type="NCBI Taxonomy" id="97700"/>
    <lineage>
        <taxon>Eukaryota</taxon>
        <taxon>Viridiplantae</taxon>
        <taxon>Streptophyta</taxon>
        <taxon>Embryophyta</taxon>
        <taxon>Tracheophyta</taxon>
        <taxon>Spermatophyta</taxon>
        <taxon>Magnoliopsida</taxon>
        <taxon>eudicotyledons</taxon>
        <taxon>Gunneridae</taxon>
        <taxon>Pentapetalae</taxon>
        <taxon>rosids</taxon>
        <taxon>fabids</taxon>
        <taxon>Fagales</taxon>
        <taxon>Fagaceae</taxon>
        <taxon>Quercus</taxon>
    </lineage>
</organism>
<feature type="region of interest" description="Disordered" evidence="11">
    <location>
        <begin position="282"/>
        <end position="326"/>
    </location>
</feature>
<evidence type="ECO:0000256" key="2">
    <source>
        <dbReference type="ARBA" id="ARBA00006379"/>
    </source>
</evidence>
<dbReference type="FunFam" id="3.30.457.50:FF:000001">
    <property type="entry name" value="Probable kinetochore protein spc25"/>
    <property type="match status" value="1"/>
</dbReference>
<feature type="compositionally biased region" description="Basic and acidic residues" evidence="11">
    <location>
        <begin position="289"/>
        <end position="309"/>
    </location>
</feature>
<comment type="similarity">
    <text evidence="2 9">Belongs to the SPC25 family.</text>
</comment>
<keyword evidence="9" id="KW-0995">Kinetochore</keyword>
<dbReference type="GO" id="GO:0051301">
    <property type="term" value="P:cell division"/>
    <property type="evidence" value="ECO:0007669"/>
    <property type="project" value="UniProtKB-UniRule"/>
</dbReference>
<comment type="function">
    <text evidence="9">Acts as a component of the essential kinetochore-associated NDC80 complex, which is required for chromosome segregation and spindle checkpoint activity.</text>
</comment>
<dbReference type="InParanoid" id="A0A7N2MNS3"/>
<dbReference type="Pfam" id="PF08234">
    <property type="entry name" value="Spindle_Spc25"/>
    <property type="match status" value="1"/>
</dbReference>
<dbReference type="InterPro" id="IPR045143">
    <property type="entry name" value="Spc25"/>
</dbReference>
<keyword evidence="8 9" id="KW-0137">Centromere</keyword>
<dbReference type="AlphaFoldDB" id="A0A7N2MNS3"/>
<evidence type="ECO:0000256" key="8">
    <source>
        <dbReference type="ARBA" id="ARBA00023328"/>
    </source>
</evidence>
<evidence type="ECO:0000259" key="12">
    <source>
        <dbReference type="Pfam" id="PF08234"/>
    </source>
</evidence>
<dbReference type="PANTHER" id="PTHR14281">
    <property type="entry name" value="KINETOCHORE PROTEIN SPC25-RELATED"/>
    <property type="match status" value="1"/>
</dbReference>
<dbReference type="EnsemblPlants" id="QL10p008526:mrna">
    <property type="protein sequence ID" value="QL10p008526:mrna"/>
    <property type="gene ID" value="QL10p008526"/>
</dbReference>
<keyword evidence="7 9" id="KW-0131">Cell cycle</keyword>
<keyword evidence="5 9" id="KW-0498">Mitosis</keyword>